<evidence type="ECO:0000313" key="6">
    <source>
        <dbReference type="Proteomes" id="UP000321547"/>
    </source>
</evidence>
<organism evidence="4 5">
    <name type="scientific">Halolactibacillus halophilus</name>
    <dbReference type="NCBI Taxonomy" id="306540"/>
    <lineage>
        <taxon>Bacteria</taxon>
        <taxon>Bacillati</taxon>
        <taxon>Bacillota</taxon>
        <taxon>Bacilli</taxon>
        <taxon>Bacillales</taxon>
        <taxon>Bacillaceae</taxon>
        <taxon>Halolactibacillus</taxon>
    </lineage>
</organism>
<dbReference type="GO" id="GO:0005886">
    <property type="term" value="C:plasma membrane"/>
    <property type="evidence" value="ECO:0007669"/>
    <property type="project" value="UniProtKB-SubCell"/>
</dbReference>
<keyword evidence="6" id="KW-1185">Reference proteome</keyword>
<dbReference type="EMBL" id="FOXC01000035">
    <property type="protein sequence ID" value="SFP62865.1"/>
    <property type="molecule type" value="Genomic_DNA"/>
</dbReference>
<name>A0A1I5RWG4_9BACI</name>
<feature type="transmembrane region" description="Helical" evidence="2">
    <location>
        <begin position="109"/>
        <end position="128"/>
    </location>
</feature>
<evidence type="ECO:0000313" key="3">
    <source>
        <dbReference type="EMBL" id="GEM02784.1"/>
    </source>
</evidence>
<dbReference type="Proteomes" id="UP000242243">
    <property type="component" value="Unassembled WGS sequence"/>
</dbReference>
<keyword evidence="2" id="KW-0472">Membrane</keyword>
<keyword evidence="2" id="KW-1133">Transmembrane helix</keyword>
<evidence type="ECO:0000256" key="2">
    <source>
        <dbReference type="SAM" id="Phobius"/>
    </source>
</evidence>
<dbReference type="OrthoDB" id="9793283at2"/>
<dbReference type="STRING" id="306540.SAMN05421839_13525"/>
<dbReference type="Proteomes" id="UP000321547">
    <property type="component" value="Unassembled WGS sequence"/>
</dbReference>
<feature type="transmembrane region" description="Helical" evidence="2">
    <location>
        <begin position="77"/>
        <end position="103"/>
    </location>
</feature>
<dbReference type="InterPro" id="IPR036259">
    <property type="entry name" value="MFS_trans_sf"/>
</dbReference>
<feature type="transmembrane region" description="Helical" evidence="2">
    <location>
        <begin position="40"/>
        <end position="57"/>
    </location>
</feature>
<reference evidence="3 6" key="2">
    <citation type="submission" date="2019-07" db="EMBL/GenBank/DDBJ databases">
        <title>Whole genome shotgun sequence of Halolactibacillus halophilus NBRC 100868.</title>
        <authorList>
            <person name="Hosoyama A."/>
            <person name="Uohara A."/>
            <person name="Ohji S."/>
            <person name="Ichikawa N."/>
        </authorList>
    </citation>
    <scope>NUCLEOTIDE SEQUENCE [LARGE SCALE GENOMIC DNA]</scope>
    <source>
        <strain evidence="3 6">NBRC 100868</strain>
    </source>
</reference>
<accession>A0A1I5RWG4</accession>
<dbReference type="SUPFAM" id="SSF103473">
    <property type="entry name" value="MFS general substrate transporter"/>
    <property type="match status" value="1"/>
</dbReference>
<gene>
    <name evidence="3" type="ORF">HHA03_23160</name>
    <name evidence="4" type="ORF">SAMN05421839_13525</name>
</gene>
<comment type="subcellular location">
    <subcellularLocation>
        <location evidence="1">Cell membrane</location>
        <topology evidence="1">Multi-pass membrane protein</topology>
    </subcellularLocation>
</comment>
<dbReference type="Gene3D" id="1.20.1250.20">
    <property type="entry name" value="MFS general substrate transporter like domains"/>
    <property type="match status" value="1"/>
</dbReference>
<dbReference type="AlphaFoldDB" id="A0A1I5RWG4"/>
<dbReference type="Pfam" id="PF07690">
    <property type="entry name" value="MFS_1"/>
    <property type="match status" value="1"/>
</dbReference>
<reference evidence="4 5" key="1">
    <citation type="submission" date="2016-10" db="EMBL/GenBank/DDBJ databases">
        <authorList>
            <person name="de Groot N.N."/>
        </authorList>
    </citation>
    <scope>NUCLEOTIDE SEQUENCE [LARGE SCALE GENOMIC DNA]</scope>
    <source>
        <strain evidence="4 5">DSM 17073</strain>
    </source>
</reference>
<dbReference type="EMBL" id="BJWI01000059">
    <property type="protein sequence ID" value="GEM02784.1"/>
    <property type="molecule type" value="Genomic_DNA"/>
</dbReference>
<protein>
    <submittedName>
        <fullName evidence="4">Major Facilitator Superfamily protein</fullName>
    </submittedName>
</protein>
<sequence>MRYSLAVTRYASRFATHHVLLIGLVVYSIGYTIMMSANNWYILLIVNLIATIGELLYSPILNAEKANMMPVNQRGSYSAFAGIGYNGANLIARLTIIVGAYLVPSMMSVYMGCILLIGSSFLYIGMFVQGKVKDVESLKSKTT</sequence>
<dbReference type="RefSeq" id="WP_143423406.1">
    <property type="nucleotide sequence ID" value="NZ_BJWI01000059.1"/>
</dbReference>
<evidence type="ECO:0000313" key="5">
    <source>
        <dbReference type="Proteomes" id="UP000242243"/>
    </source>
</evidence>
<evidence type="ECO:0000313" key="4">
    <source>
        <dbReference type="EMBL" id="SFP62865.1"/>
    </source>
</evidence>
<dbReference type="GO" id="GO:0022857">
    <property type="term" value="F:transmembrane transporter activity"/>
    <property type="evidence" value="ECO:0007669"/>
    <property type="project" value="InterPro"/>
</dbReference>
<evidence type="ECO:0000256" key="1">
    <source>
        <dbReference type="ARBA" id="ARBA00004651"/>
    </source>
</evidence>
<feature type="transmembrane region" description="Helical" evidence="2">
    <location>
        <begin position="12"/>
        <end position="34"/>
    </location>
</feature>
<keyword evidence="2" id="KW-0812">Transmembrane</keyword>
<proteinExistence type="predicted"/>
<dbReference type="InterPro" id="IPR011701">
    <property type="entry name" value="MFS"/>
</dbReference>